<evidence type="ECO:0000256" key="1">
    <source>
        <dbReference type="SAM" id="MobiDB-lite"/>
    </source>
</evidence>
<evidence type="ECO:0000259" key="2">
    <source>
        <dbReference type="Pfam" id="PF10157"/>
    </source>
</evidence>
<feature type="region of interest" description="Disordered" evidence="1">
    <location>
        <begin position="193"/>
        <end position="223"/>
    </location>
</feature>
<feature type="region of interest" description="Disordered" evidence="1">
    <location>
        <begin position="106"/>
        <end position="129"/>
    </location>
</feature>
<dbReference type="Proteomes" id="UP000466442">
    <property type="component" value="Unassembled WGS sequence"/>
</dbReference>
<dbReference type="EMBL" id="WIXP02000010">
    <property type="protein sequence ID" value="KAF6204162.1"/>
    <property type="molecule type" value="Genomic_DNA"/>
</dbReference>
<feature type="region of interest" description="Disordered" evidence="1">
    <location>
        <begin position="312"/>
        <end position="347"/>
    </location>
</feature>
<feature type="compositionally biased region" description="Basic and acidic residues" evidence="1">
    <location>
        <begin position="646"/>
        <end position="666"/>
    </location>
</feature>
<organism evidence="3 4">
    <name type="scientific">Apolygus lucorum</name>
    <name type="common">Small green plant bug</name>
    <name type="synonym">Lygocoris lucorum</name>
    <dbReference type="NCBI Taxonomy" id="248454"/>
    <lineage>
        <taxon>Eukaryota</taxon>
        <taxon>Metazoa</taxon>
        <taxon>Ecdysozoa</taxon>
        <taxon>Arthropoda</taxon>
        <taxon>Hexapoda</taxon>
        <taxon>Insecta</taxon>
        <taxon>Pterygota</taxon>
        <taxon>Neoptera</taxon>
        <taxon>Paraneoptera</taxon>
        <taxon>Hemiptera</taxon>
        <taxon>Heteroptera</taxon>
        <taxon>Panheteroptera</taxon>
        <taxon>Cimicomorpha</taxon>
        <taxon>Miridae</taxon>
        <taxon>Mirini</taxon>
        <taxon>Apolygus</taxon>
    </lineage>
</organism>
<feature type="domain" description="BLOC-1-related complex subunit 6 C-terminal helix" evidence="2">
    <location>
        <begin position="918"/>
        <end position="1013"/>
    </location>
</feature>
<dbReference type="Pfam" id="PF10157">
    <property type="entry name" value="BORCS6"/>
    <property type="match status" value="1"/>
</dbReference>
<dbReference type="InterPro" id="IPR019314">
    <property type="entry name" value="BORCS6"/>
</dbReference>
<feature type="compositionally biased region" description="Low complexity" evidence="1">
    <location>
        <begin position="120"/>
        <end position="129"/>
    </location>
</feature>
<feature type="compositionally biased region" description="Basic and acidic residues" evidence="1">
    <location>
        <begin position="799"/>
        <end position="817"/>
    </location>
</feature>
<feature type="compositionally biased region" description="Basic and acidic residues" evidence="1">
    <location>
        <begin position="619"/>
        <end position="632"/>
    </location>
</feature>
<feature type="compositionally biased region" description="Basic and acidic residues" evidence="1">
    <location>
        <begin position="767"/>
        <end position="787"/>
    </location>
</feature>
<accession>A0A8S9X590</accession>
<dbReference type="OrthoDB" id="8197951at2759"/>
<keyword evidence="4" id="KW-1185">Reference proteome</keyword>
<feature type="compositionally biased region" description="Basic and acidic residues" evidence="1">
    <location>
        <begin position="322"/>
        <end position="345"/>
    </location>
</feature>
<feature type="region of interest" description="Disordered" evidence="1">
    <location>
        <begin position="486"/>
        <end position="666"/>
    </location>
</feature>
<gene>
    <name evidence="3" type="ORF">GE061_002502</name>
</gene>
<dbReference type="AlphaFoldDB" id="A0A8S9X590"/>
<name>A0A8S9X590_APOLU</name>
<sequence>MTRVTKLRQQIECRQEGAWMMVRDVPDDRSSSGTRKVTTYGRATRSVTRSFTSDVDMGDFLSKPPVKTKNDDFELPKNEAIVEFPEEFSHSTRKPESGVEITEVLDNESKSDESEPTYGVPIKTSPTKKTSVVTLGQGNVVLIDPQDSNFKVTGMSKGVINDEPLSKNDNKKVKKVGFCKTEVHFAPDSGKVNIVETDEKPPSSQVLRRKKKPRKEVQKTTMPKLYFGDLEKEKISSEKSVKKDETPSDRVEHVFPVIREPSPLLSTSIANQARSVKESWSRMTHKDDISHYGEVKKNASFNENLETKSEDIRNRRFNGLETKLEEKGSKVPSDENMDDFPKTKEFNGGWSKEGASFLRNVSPKLSKLISNNMQHEFQQKQMEILRKSHNSRQVADHNDPIQQQATGGVVIGKTSVVEGDIPVAVNIHVSSDESQMKVKPVKIVAQVRVSLEERKGKVEAELESKRVAEPVYVNESKGVTRTINVTREDEKIPKPKSSLTKIVMEEGKERKRTKSLTKTSTLERRKSSTPTAPVRDSRPKKDAPKREVAVVKPMKPAKGSLTRPEPCRRAKEPSENLRPKPKVESTEVRPFKAIKVETSDRSFKSPKVDSSEVQSFKAIKVDSSDRTFKASKVDSTSDSLRPFKASKVDSKAPKDSKSKKSKEPLRSFEKVSNGWVGHCIVPVKAAKGGSRVNITTTTTSTAQSLVTSLKNEGVNSDTESSDVRNPVAVRIENKFHTRSSLTSAKQFSLSKEHLKSAKLVKELYKGVDAKPDVPRPKDRRQSDDRASQKSKSIVSRRRLVYEEGPRHIRRDSEQSDDSVIRADEEVRAYMFNSKTKNNECYHPPALETPAERPKILDLLASSQVSALEDRLSRLDGQVMKDGEMISFVADDLENKIKLSSPIAYVEPMWNSRLSEGEAKLLEELESEASILAASVDSLTENLAETLHGISALTVDSLEVYRDVVCKTCDSVDTNIKAMYQLMAKCEEMSKSMSSVSKLAAHIKHIKHLLDLLEANPS</sequence>
<dbReference type="PANTHER" id="PTHR13440:SF7">
    <property type="entry name" value="BLOC-1 RELATED COMPLEX SUBUNIT 6"/>
    <property type="match status" value="1"/>
</dbReference>
<proteinExistence type="predicted"/>
<dbReference type="GO" id="GO:0099078">
    <property type="term" value="C:BORC complex"/>
    <property type="evidence" value="ECO:0007669"/>
    <property type="project" value="TreeGrafter"/>
</dbReference>
<protein>
    <recommendedName>
        <fullName evidence="2">BLOC-1-related complex subunit 6 C-terminal helix domain-containing protein</fullName>
    </recommendedName>
</protein>
<feature type="region of interest" description="Disordered" evidence="1">
    <location>
        <begin position="767"/>
        <end position="817"/>
    </location>
</feature>
<evidence type="ECO:0000313" key="4">
    <source>
        <dbReference type="Proteomes" id="UP000466442"/>
    </source>
</evidence>
<evidence type="ECO:0000313" key="3">
    <source>
        <dbReference type="EMBL" id="KAF6204162.1"/>
    </source>
</evidence>
<dbReference type="PANTHER" id="PTHR13440">
    <property type="entry name" value="BLOC-1 RELATED COMPLEX SUBUNIT 6"/>
    <property type="match status" value="1"/>
</dbReference>
<feature type="compositionally biased region" description="Basic and acidic residues" evidence="1">
    <location>
        <begin position="565"/>
        <end position="610"/>
    </location>
</feature>
<dbReference type="GO" id="GO:0032418">
    <property type="term" value="P:lysosome localization"/>
    <property type="evidence" value="ECO:0007669"/>
    <property type="project" value="TreeGrafter"/>
</dbReference>
<comment type="caution">
    <text evidence="3">The sequence shown here is derived from an EMBL/GenBank/DDBJ whole genome shotgun (WGS) entry which is preliminary data.</text>
</comment>
<feature type="compositionally biased region" description="Basic and acidic residues" evidence="1">
    <location>
        <begin position="535"/>
        <end position="549"/>
    </location>
</feature>
<feature type="region of interest" description="Disordered" evidence="1">
    <location>
        <begin position="55"/>
        <end position="74"/>
    </location>
</feature>
<reference evidence="3" key="1">
    <citation type="journal article" date="2021" name="Mol. Ecol. Resour.">
        <title>Apolygus lucorum genome provides insights into omnivorousness and mesophyll feeding.</title>
        <authorList>
            <person name="Liu Y."/>
            <person name="Liu H."/>
            <person name="Wang H."/>
            <person name="Huang T."/>
            <person name="Liu B."/>
            <person name="Yang B."/>
            <person name="Yin L."/>
            <person name="Li B."/>
            <person name="Zhang Y."/>
            <person name="Zhang S."/>
            <person name="Jiang F."/>
            <person name="Zhang X."/>
            <person name="Ren Y."/>
            <person name="Wang B."/>
            <person name="Wang S."/>
            <person name="Lu Y."/>
            <person name="Wu K."/>
            <person name="Fan W."/>
            <person name="Wang G."/>
        </authorList>
    </citation>
    <scope>NUCLEOTIDE SEQUENCE</scope>
    <source>
        <strain evidence="3">12Hb</strain>
    </source>
</reference>
<dbReference type="InterPro" id="IPR046465">
    <property type="entry name" value="BORCS6_C"/>
</dbReference>